<gene>
    <name evidence="12" type="ORF">ACFFJH_11690</name>
</gene>
<keyword evidence="12" id="KW-0548">Nucleotidyltransferase</keyword>
<organism evidence="12 13">
    <name type="scientific">Undibacterium danionis</name>
    <dbReference type="NCBI Taxonomy" id="1812100"/>
    <lineage>
        <taxon>Bacteria</taxon>
        <taxon>Pseudomonadati</taxon>
        <taxon>Pseudomonadota</taxon>
        <taxon>Betaproteobacteria</taxon>
        <taxon>Burkholderiales</taxon>
        <taxon>Oxalobacteraceae</taxon>
        <taxon>Undibacterium</taxon>
    </lineage>
</organism>
<comment type="catalytic activity">
    <reaction evidence="7">
        <text>2 GTP = 3',3'-c-di-GMP + 2 diphosphate</text>
        <dbReference type="Rhea" id="RHEA:24898"/>
        <dbReference type="ChEBI" id="CHEBI:33019"/>
        <dbReference type="ChEBI" id="CHEBI:37565"/>
        <dbReference type="ChEBI" id="CHEBI:58805"/>
        <dbReference type="EC" id="2.7.7.65"/>
    </reaction>
</comment>
<name>A0ABV6IFA0_9BURK</name>
<evidence type="ECO:0000256" key="8">
    <source>
        <dbReference type="SAM" id="Coils"/>
    </source>
</evidence>
<dbReference type="EMBL" id="JBHLXJ010000013">
    <property type="protein sequence ID" value="MFC0350473.1"/>
    <property type="molecule type" value="Genomic_DNA"/>
</dbReference>
<keyword evidence="3" id="KW-1003">Cell membrane</keyword>
<sequence length="568" mass="63413">MARLLSSLRIRLTLLFGTLALLIGITASLYINYFVSLRMTETKGESIQKLAQSIAMSISENLRERQREVGLLAQSPLLIHAPLNSPELRKSLDRTKNTYRHYAWVGMADIQGQVQSSSDGLLEGESVAARPWFINGLKSSFFGDVHEAVLLSKYLNVGQVNDTNSEPLRFVDFAAPVFDEQGKVRGVLATHAHWRWVDEVIQRHLPDGSKADAIEVFITNKKNDILSPFAAIGKLTIPAQANLNQAYQILGWSDQGTYLVSSVTINLYGESEQLWHVVVRQPVAQALSNVSELRQRLWLLGLVTTLILMLLTYWLSRAISAPIEQLSAIASRVADGDEYTELRVQSTTRELKTLIASLNAMTSKLIKRKRELLNINDQLEQKVDERTFELKKTNLELASLAQQLELLARQDALTGIGNRMSADEHLQQEHARMLRTENPYCILLMDIDYFKKVNDNYGHAIGDQVLQQVAELLKTAIRNSDMVARYGGEEFICVLPDTDLTGAAILAEKIARLIEAYAMPGCGRVTVSIGVALSRVDDKDHDELVRRADQALYAAKANGRNQVVLAAH</sequence>
<dbReference type="SMART" id="SM00304">
    <property type="entry name" value="HAMP"/>
    <property type="match status" value="1"/>
</dbReference>
<dbReference type="Pfam" id="PF00672">
    <property type="entry name" value="HAMP"/>
    <property type="match status" value="1"/>
</dbReference>
<keyword evidence="12" id="KW-0808">Transferase</keyword>
<keyword evidence="8" id="KW-0175">Coiled coil</keyword>
<dbReference type="Gene3D" id="6.10.340.10">
    <property type="match status" value="1"/>
</dbReference>
<evidence type="ECO:0000313" key="13">
    <source>
        <dbReference type="Proteomes" id="UP001589844"/>
    </source>
</evidence>
<dbReference type="InterPro" id="IPR029787">
    <property type="entry name" value="Nucleotide_cyclase"/>
</dbReference>
<evidence type="ECO:0000256" key="1">
    <source>
        <dbReference type="ARBA" id="ARBA00004651"/>
    </source>
</evidence>
<dbReference type="SUPFAM" id="SSF55073">
    <property type="entry name" value="Nucleotide cyclase"/>
    <property type="match status" value="1"/>
</dbReference>
<comment type="caution">
    <text evidence="12">The sequence shown here is derived from an EMBL/GenBank/DDBJ whole genome shotgun (WGS) entry which is preliminary data.</text>
</comment>
<feature type="transmembrane region" description="Helical" evidence="9">
    <location>
        <begin position="12"/>
        <end position="35"/>
    </location>
</feature>
<evidence type="ECO:0000256" key="7">
    <source>
        <dbReference type="ARBA" id="ARBA00034247"/>
    </source>
</evidence>
<dbReference type="InterPro" id="IPR043128">
    <property type="entry name" value="Rev_trsase/Diguanyl_cyclase"/>
</dbReference>
<evidence type="ECO:0000256" key="9">
    <source>
        <dbReference type="SAM" id="Phobius"/>
    </source>
</evidence>
<dbReference type="PANTHER" id="PTHR45138:SF9">
    <property type="entry name" value="DIGUANYLATE CYCLASE DGCM-RELATED"/>
    <property type="match status" value="1"/>
</dbReference>
<dbReference type="GO" id="GO:0052621">
    <property type="term" value="F:diguanylate cyclase activity"/>
    <property type="evidence" value="ECO:0007669"/>
    <property type="project" value="UniProtKB-EC"/>
</dbReference>
<keyword evidence="5 9" id="KW-1133">Transmembrane helix</keyword>
<dbReference type="Proteomes" id="UP001589844">
    <property type="component" value="Unassembled WGS sequence"/>
</dbReference>
<reference evidence="12 13" key="1">
    <citation type="submission" date="2024-09" db="EMBL/GenBank/DDBJ databases">
        <authorList>
            <person name="Sun Q."/>
            <person name="Mori K."/>
        </authorList>
    </citation>
    <scope>NUCLEOTIDE SEQUENCE [LARGE SCALE GENOMIC DNA]</scope>
    <source>
        <strain evidence="12 13">CCM 8677</strain>
    </source>
</reference>
<dbReference type="InterPro" id="IPR000160">
    <property type="entry name" value="GGDEF_dom"/>
</dbReference>
<evidence type="ECO:0000256" key="5">
    <source>
        <dbReference type="ARBA" id="ARBA00022989"/>
    </source>
</evidence>
<comment type="subcellular location">
    <subcellularLocation>
        <location evidence="1">Cell membrane</location>
        <topology evidence="1">Multi-pass membrane protein</topology>
    </subcellularLocation>
</comment>
<dbReference type="CDD" id="cd01949">
    <property type="entry name" value="GGDEF"/>
    <property type="match status" value="1"/>
</dbReference>
<evidence type="ECO:0000313" key="12">
    <source>
        <dbReference type="EMBL" id="MFC0350473.1"/>
    </source>
</evidence>
<accession>A0ABV6IFA0</accession>
<keyword evidence="6 9" id="KW-0472">Membrane</keyword>
<dbReference type="PANTHER" id="PTHR45138">
    <property type="entry name" value="REGULATORY COMPONENTS OF SENSORY TRANSDUCTION SYSTEM"/>
    <property type="match status" value="1"/>
</dbReference>
<dbReference type="InterPro" id="IPR033479">
    <property type="entry name" value="dCache_1"/>
</dbReference>
<feature type="transmembrane region" description="Helical" evidence="9">
    <location>
        <begin position="297"/>
        <end position="315"/>
    </location>
</feature>
<evidence type="ECO:0000256" key="4">
    <source>
        <dbReference type="ARBA" id="ARBA00022692"/>
    </source>
</evidence>
<evidence type="ECO:0000259" key="11">
    <source>
        <dbReference type="PROSITE" id="PS50887"/>
    </source>
</evidence>
<evidence type="ECO:0000256" key="6">
    <source>
        <dbReference type="ARBA" id="ARBA00023136"/>
    </source>
</evidence>
<dbReference type="Gene3D" id="3.30.70.270">
    <property type="match status" value="1"/>
</dbReference>
<feature type="domain" description="GGDEF" evidence="11">
    <location>
        <begin position="438"/>
        <end position="568"/>
    </location>
</feature>
<dbReference type="RefSeq" id="WP_390212805.1">
    <property type="nucleotide sequence ID" value="NZ_JBHLXJ010000013.1"/>
</dbReference>
<dbReference type="Pfam" id="PF00990">
    <property type="entry name" value="GGDEF"/>
    <property type="match status" value="1"/>
</dbReference>
<proteinExistence type="predicted"/>
<keyword evidence="13" id="KW-1185">Reference proteome</keyword>
<dbReference type="InterPro" id="IPR050469">
    <property type="entry name" value="Diguanylate_Cyclase"/>
</dbReference>
<dbReference type="SUPFAM" id="SSF158472">
    <property type="entry name" value="HAMP domain-like"/>
    <property type="match status" value="1"/>
</dbReference>
<keyword evidence="4 9" id="KW-0812">Transmembrane</keyword>
<dbReference type="PROSITE" id="PS50885">
    <property type="entry name" value="HAMP"/>
    <property type="match status" value="1"/>
</dbReference>
<evidence type="ECO:0000259" key="10">
    <source>
        <dbReference type="PROSITE" id="PS50885"/>
    </source>
</evidence>
<evidence type="ECO:0000256" key="3">
    <source>
        <dbReference type="ARBA" id="ARBA00022475"/>
    </source>
</evidence>
<feature type="coiled-coil region" evidence="8">
    <location>
        <begin position="362"/>
        <end position="410"/>
    </location>
</feature>
<dbReference type="CDD" id="cd06225">
    <property type="entry name" value="HAMP"/>
    <property type="match status" value="1"/>
</dbReference>
<protein>
    <recommendedName>
        <fullName evidence="2">diguanylate cyclase</fullName>
        <ecNumber evidence="2">2.7.7.65</ecNumber>
    </recommendedName>
</protein>
<dbReference type="InterPro" id="IPR003660">
    <property type="entry name" value="HAMP_dom"/>
</dbReference>
<feature type="domain" description="HAMP" evidence="10">
    <location>
        <begin position="317"/>
        <end position="370"/>
    </location>
</feature>
<evidence type="ECO:0000256" key="2">
    <source>
        <dbReference type="ARBA" id="ARBA00012528"/>
    </source>
</evidence>
<dbReference type="SMART" id="SM00267">
    <property type="entry name" value="GGDEF"/>
    <property type="match status" value="1"/>
</dbReference>
<dbReference type="EC" id="2.7.7.65" evidence="2"/>
<dbReference type="PROSITE" id="PS50887">
    <property type="entry name" value="GGDEF"/>
    <property type="match status" value="1"/>
</dbReference>
<dbReference type="Gene3D" id="3.30.450.20">
    <property type="entry name" value="PAS domain"/>
    <property type="match status" value="1"/>
</dbReference>
<dbReference type="Pfam" id="PF02743">
    <property type="entry name" value="dCache_1"/>
    <property type="match status" value="1"/>
</dbReference>
<dbReference type="NCBIfam" id="TIGR00254">
    <property type="entry name" value="GGDEF"/>
    <property type="match status" value="1"/>
</dbReference>